<dbReference type="InterPro" id="IPR051925">
    <property type="entry name" value="RNA-binding_domain"/>
</dbReference>
<evidence type="ECO:0000313" key="4">
    <source>
        <dbReference type="EMBL" id="BAZ94088.1"/>
    </source>
</evidence>
<dbReference type="SMART" id="SM01103">
    <property type="entry name" value="CRS1_YhbY"/>
    <property type="match status" value="1"/>
</dbReference>
<dbReference type="PANTHER" id="PTHR40065:SF3">
    <property type="entry name" value="RNA-BINDING PROTEIN YHBY"/>
    <property type="match status" value="1"/>
</dbReference>
<reference evidence="4 5" key="1">
    <citation type="submission" date="2017-05" db="EMBL/GenBank/DDBJ databases">
        <title>Thiocyanate degradation by Thiohalobacter thiocyanaticus FOKN1.</title>
        <authorList>
            <person name="Oshiki M."/>
            <person name="Fukushima T."/>
            <person name="Kawano S."/>
            <person name="Nakagawa J."/>
        </authorList>
    </citation>
    <scope>NUCLEOTIDE SEQUENCE [LARGE SCALE GENOMIC DNA]</scope>
    <source>
        <strain evidence="4 5">FOKN1</strain>
    </source>
</reference>
<dbReference type="KEGG" id="ttc:FOKN1_1700"/>
<dbReference type="PANTHER" id="PTHR40065">
    <property type="entry name" value="RNA-BINDING PROTEIN YHBY"/>
    <property type="match status" value="1"/>
</dbReference>
<dbReference type="AlphaFoldDB" id="A0A1Z4VRX3"/>
<dbReference type="PROSITE" id="PS51295">
    <property type="entry name" value="CRM"/>
    <property type="match status" value="1"/>
</dbReference>
<protein>
    <recommendedName>
        <fullName evidence="3">CRM domain-containing protein</fullName>
    </recommendedName>
</protein>
<dbReference type="InterPro" id="IPR035920">
    <property type="entry name" value="YhbY-like_sf"/>
</dbReference>
<dbReference type="Gene3D" id="3.30.110.60">
    <property type="entry name" value="YhbY-like"/>
    <property type="match status" value="1"/>
</dbReference>
<name>A0A1Z4VRX3_9GAMM</name>
<dbReference type="SUPFAM" id="SSF75471">
    <property type="entry name" value="YhbY-like"/>
    <property type="match status" value="1"/>
</dbReference>
<dbReference type="InterPro" id="IPR001890">
    <property type="entry name" value="RNA-binding_CRM"/>
</dbReference>
<dbReference type="Proteomes" id="UP000218765">
    <property type="component" value="Chromosome"/>
</dbReference>
<dbReference type="OrthoDB" id="9797519at2"/>
<keyword evidence="1 2" id="KW-0694">RNA-binding</keyword>
<accession>A0A1Z4VRX3</accession>
<dbReference type="EMBL" id="AP018052">
    <property type="protein sequence ID" value="BAZ94088.1"/>
    <property type="molecule type" value="Genomic_DNA"/>
</dbReference>
<dbReference type="RefSeq" id="WP_096366212.1">
    <property type="nucleotide sequence ID" value="NZ_AP018052.1"/>
</dbReference>
<evidence type="ECO:0000256" key="1">
    <source>
        <dbReference type="ARBA" id="ARBA00022884"/>
    </source>
</evidence>
<proteinExistence type="predicted"/>
<feature type="domain" description="CRM" evidence="3">
    <location>
        <begin position="1"/>
        <end position="97"/>
    </location>
</feature>
<evidence type="ECO:0000256" key="2">
    <source>
        <dbReference type="PROSITE-ProRule" id="PRU00626"/>
    </source>
</evidence>
<dbReference type="Pfam" id="PF01985">
    <property type="entry name" value="CRS1_YhbY"/>
    <property type="match status" value="1"/>
</dbReference>
<evidence type="ECO:0000259" key="3">
    <source>
        <dbReference type="PROSITE" id="PS51295"/>
    </source>
</evidence>
<dbReference type="GO" id="GO:0003723">
    <property type="term" value="F:RNA binding"/>
    <property type="evidence" value="ECO:0007669"/>
    <property type="project" value="UniProtKB-UniRule"/>
</dbReference>
<sequence length="98" mass="11260">MHLTQSQLRHLRGLGHKLKPVVTVAGRGLTESVIEEIDSSVAHHELMKIKLNVGDRELRDQLLEELCQRLKLRLVQRVGNTALVFRRNPQRPRVELGK</sequence>
<keyword evidence="5" id="KW-1185">Reference proteome</keyword>
<organism evidence="4 5">
    <name type="scientific">Thiohalobacter thiocyanaticus</name>
    <dbReference type="NCBI Taxonomy" id="585455"/>
    <lineage>
        <taxon>Bacteria</taxon>
        <taxon>Pseudomonadati</taxon>
        <taxon>Pseudomonadota</taxon>
        <taxon>Gammaproteobacteria</taxon>
        <taxon>Thiohalobacterales</taxon>
        <taxon>Thiohalobacteraceae</taxon>
        <taxon>Thiohalobacter</taxon>
    </lineage>
</organism>
<evidence type="ECO:0000313" key="5">
    <source>
        <dbReference type="Proteomes" id="UP000218765"/>
    </source>
</evidence>
<gene>
    <name evidence="4" type="ORF">FOKN1_1700</name>
</gene>